<name>A0A6M8SLM0_9NEIS</name>
<protein>
    <submittedName>
        <fullName evidence="5">GntR family transcriptional regulator</fullName>
    </submittedName>
</protein>
<proteinExistence type="predicted"/>
<keyword evidence="3" id="KW-0804">Transcription</keyword>
<reference evidence="5 6" key="1">
    <citation type="submission" date="2020-05" db="EMBL/GenBank/DDBJ databases">
        <title>Complete genome sequence of Deefgea sp. D17.</title>
        <authorList>
            <person name="Bae J.-W."/>
            <person name="Han J.E."/>
        </authorList>
    </citation>
    <scope>NUCLEOTIDE SEQUENCE [LARGE SCALE GENOMIC DNA]</scope>
    <source>
        <strain evidence="5 6">D17</strain>
    </source>
</reference>
<dbReference type="InterPro" id="IPR036390">
    <property type="entry name" value="WH_DNA-bd_sf"/>
</dbReference>
<dbReference type="PANTHER" id="PTHR38445:SF10">
    <property type="entry name" value="GNTR-FAMILY TRANSCRIPTIONAL REGULATOR"/>
    <property type="match status" value="1"/>
</dbReference>
<dbReference type="CDD" id="cd07377">
    <property type="entry name" value="WHTH_GntR"/>
    <property type="match status" value="1"/>
</dbReference>
<dbReference type="KEGG" id="dee:HQN60_04785"/>
<organism evidence="5 6">
    <name type="scientific">Deefgea piscis</name>
    <dbReference type="NCBI Taxonomy" id="2739061"/>
    <lineage>
        <taxon>Bacteria</taxon>
        <taxon>Pseudomonadati</taxon>
        <taxon>Pseudomonadota</taxon>
        <taxon>Betaproteobacteria</taxon>
        <taxon>Neisseriales</taxon>
        <taxon>Chitinibacteraceae</taxon>
        <taxon>Deefgea</taxon>
    </lineage>
</organism>
<sequence>MADWNNQSPIYLQLAEHLSQALLDGQPQEGQAMPSVRLLAAEYGLNPLTVNRALQAMVEGGLLESRRGLGMFVLPQASERLRAADRARFLSQEWPLLRAKLQRLGISASDLDWHAKESA</sequence>
<dbReference type="SMART" id="SM00345">
    <property type="entry name" value="HTH_GNTR"/>
    <property type="match status" value="1"/>
</dbReference>
<keyword evidence="2" id="KW-0238">DNA-binding</keyword>
<dbReference type="PROSITE" id="PS50949">
    <property type="entry name" value="HTH_GNTR"/>
    <property type="match status" value="1"/>
</dbReference>
<dbReference type="InterPro" id="IPR000524">
    <property type="entry name" value="Tscrpt_reg_HTH_GntR"/>
</dbReference>
<dbReference type="GO" id="GO:0003700">
    <property type="term" value="F:DNA-binding transcription factor activity"/>
    <property type="evidence" value="ECO:0007669"/>
    <property type="project" value="InterPro"/>
</dbReference>
<dbReference type="Proteomes" id="UP000504844">
    <property type="component" value="Chromosome"/>
</dbReference>
<dbReference type="Gene3D" id="6.10.250.1220">
    <property type="match status" value="1"/>
</dbReference>
<evidence type="ECO:0000313" key="5">
    <source>
        <dbReference type="EMBL" id="QKJ66082.1"/>
    </source>
</evidence>
<evidence type="ECO:0000256" key="3">
    <source>
        <dbReference type="ARBA" id="ARBA00023163"/>
    </source>
</evidence>
<feature type="domain" description="HTH gntR-type" evidence="4">
    <location>
        <begin position="8"/>
        <end position="76"/>
    </location>
</feature>
<keyword evidence="1" id="KW-0805">Transcription regulation</keyword>
<dbReference type="Gene3D" id="1.10.10.10">
    <property type="entry name" value="Winged helix-like DNA-binding domain superfamily/Winged helix DNA-binding domain"/>
    <property type="match status" value="1"/>
</dbReference>
<dbReference type="GO" id="GO:0003677">
    <property type="term" value="F:DNA binding"/>
    <property type="evidence" value="ECO:0007669"/>
    <property type="project" value="UniProtKB-KW"/>
</dbReference>
<keyword evidence="6" id="KW-1185">Reference proteome</keyword>
<accession>A0A6M8SLM0</accession>
<gene>
    <name evidence="5" type="ORF">HQN60_04785</name>
</gene>
<dbReference type="PANTHER" id="PTHR38445">
    <property type="entry name" value="HTH-TYPE TRANSCRIPTIONAL REPRESSOR YTRA"/>
    <property type="match status" value="1"/>
</dbReference>
<evidence type="ECO:0000256" key="1">
    <source>
        <dbReference type="ARBA" id="ARBA00023015"/>
    </source>
</evidence>
<evidence type="ECO:0000313" key="6">
    <source>
        <dbReference type="Proteomes" id="UP000504844"/>
    </source>
</evidence>
<dbReference type="AlphaFoldDB" id="A0A6M8SLM0"/>
<dbReference type="SUPFAM" id="SSF46785">
    <property type="entry name" value="Winged helix' DNA-binding domain"/>
    <property type="match status" value="1"/>
</dbReference>
<dbReference type="RefSeq" id="WP_173532586.1">
    <property type="nucleotide sequence ID" value="NZ_CP054143.1"/>
</dbReference>
<evidence type="ECO:0000256" key="2">
    <source>
        <dbReference type="ARBA" id="ARBA00023125"/>
    </source>
</evidence>
<dbReference type="EMBL" id="CP054143">
    <property type="protein sequence ID" value="QKJ66082.1"/>
    <property type="molecule type" value="Genomic_DNA"/>
</dbReference>
<evidence type="ECO:0000259" key="4">
    <source>
        <dbReference type="PROSITE" id="PS50949"/>
    </source>
</evidence>
<dbReference type="InterPro" id="IPR036388">
    <property type="entry name" value="WH-like_DNA-bd_sf"/>
</dbReference>
<dbReference type="Pfam" id="PF00392">
    <property type="entry name" value="GntR"/>
    <property type="match status" value="1"/>
</dbReference>